<proteinExistence type="inferred from homology"/>
<reference evidence="7 8" key="2">
    <citation type="journal article" date="2017" name="Sci. Rep.">
        <title>A mobile pathogenicity chromosome in Fusarium oxysporum for infection of multiple cucurbit species.</title>
        <authorList>
            <person name="van Dam P."/>
            <person name="Fokkens L."/>
            <person name="Ayukawa Y."/>
            <person name="van der Gragt M."/>
            <person name="Ter Horst A."/>
            <person name="Brankovics B."/>
            <person name="Houterman P.M."/>
            <person name="Arie T."/>
            <person name="Rep M."/>
        </authorList>
    </citation>
    <scope>NUCLEOTIDE SEQUENCE [LARGE SCALE GENOMIC DNA]</scope>
    <source>
        <strain evidence="7 8">Forc016</strain>
    </source>
</reference>
<dbReference type="SUPFAM" id="SSF53098">
    <property type="entry name" value="Ribonuclease H-like"/>
    <property type="match status" value="1"/>
</dbReference>
<dbReference type="Proteomes" id="UP000219602">
    <property type="component" value="Chromosome 8"/>
</dbReference>
<accession>A0A2H3GSR7</accession>
<dbReference type="InterPro" id="IPR036188">
    <property type="entry name" value="FAD/NAD-bd_sf"/>
</dbReference>
<evidence type="ECO:0000313" key="8">
    <source>
        <dbReference type="Proteomes" id="UP000219602"/>
    </source>
</evidence>
<evidence type="ECO:0000256" key="1">
    <source>
        <dbReference type="ARBA" id="ARBA00007992"/>
    </source>
</evidence>
<dbReference type="GO" id="GO:0004497">
    <property type="term" value="F:monooxygenase activity"/>
    <property type="evidence" value="ECO:0007669"/>
    <property type="project" value="UniProtKB-KW"/>
</dbReference>
<evidence type="ECO:0000256" key="4">
    <source>
        <dbReference type="ARBA" id="ARBA00023002"/>
    </source>
</evidence>
<evidence type="ECO:0000256" key="2">
    <source>
        <dbReference type="ARBA" id="ARBA00022630"/>
    </source>
</evidence>
<keyword evidence="5" id="KW-0503">Monooxygenase</keyword>
<reference evidence="7 8" key="1">
    <citation type="journal article" date="2016" name="Environ. Microbiol.">
        <title>Effector profiles distinguish formae speciales of Fusarium oxysporum.</title>
        <authorList>
            <person name="van Dam P."/>
            <person name="Fokkens L."/>
            <person name="Schmidt S.M."/>
            <person name="Linmans J.H."/>
            <person name="Kistler H.C."/>
            <person name="Ma L.J."/>
            <person name="Rep M."/>
        </authorList>
    </citation>
    <scope>NUCLEOTIDE SEQUENCE [LARGE SCALE GENOMIC DNA]</scope>
    <source>
        <strain evidence="7 8">Forc016</strain>
    </source>
</reference>
<evidence type="ECO:0000313" key="7">
    <source>
        <dbReference type="EMBL" id="PCD33625.1"/>
    </source>
</evidence>
<evidence type="ECO:0000256" key="5">
    <source>
        <dbReference type="ARBA" id="ARBA00023033"/>
    </source>
</evidence>
<evidence type="ECO:0000256" key="3">
    <source>
        <dbReference type="ARBA" id="ARBA00022827"/>
    </source>
</evidence>
<dbReference type="InterPro" id="IPR012337">
    <property type="entry name" value="RNaseH-like_sf"/>
</dbReference>
<name>A0A2H3GSR7_FUSOX</name>
<dbReference type="PRINTS" id="PR00420">
    <property type="entry name" value="RNGMNOXGNASE"/>
</dbReference>
<dbReference type="STRING" id="327505.A0A2H3GSR7"/>
<dbReference type="InterPro" id="IPR050493">
    <property type="entry name" value="FAD-dep_Monooxygenase_BioMet"/>
</dbReference>
<dbReference type="PANTHER" id="PTHR13789">
    <property type="entry name" value="MONOOXYGENASE"/>
    <property type="match status" value="1"/>
</dbReference>
<dbReference type="InterPro" id="IPR013520">
    <property type="entry name" value="Ribonucl_H"/>
</dbReference>
<dbReference type="Gene3D" id="3.50.50.60">
    <property type="entry name" value="FAD/NAD(P)-binding domain"/>
    <property type="match status" value="1"/>
</dbReference>
<dbReference type="GO" id="GO:0003676">
    <property type="term" value="F:nucleic acid binding"/>
    <property type="evidence" value="ECO:0007669"/>
    <property type="project" value="InterPro"/>
</dbReference>
<evidence type="ECO:0000259" key="6">
    <source>
        <dbReference type="SMART" id="SM00479"/>
    </source>
</evidence>
<dbReference type="Pfam" id="PF01494">
    <property type="entry name" value="FAD_binding_3"/>
    <property type="match status" value="1"/>
</dbReference>
<dbReference type="AlphaFoldDB" id="A0A2H3GSR7"/>
<dbReference type="SMART" id="SM00479">
    <property type="entry name" value="EXOIII"/>
    <property type="match status" value="1"/>
</dbReference>
<keyword evidence="3" id="KW-0274">FAD</keyword>
<dbReference type="SUPFAM" id="SSF51905">
    <property type="entry name" value="FAD/NAD(P)-binding domain"/>
    <property type="match status" value="1"/>
</dbReference>
<organism evidence="7 8">
    <name type="scientific">Fusarium oxysporum f. sp. radicis-cucumerinum</name>
    <dbReference type="NCBI Taxonomy" id="327505"/>
    <lineage>
        <taxon>Eukaryota</taxon>
        <taxon>Fungi</taxon>
        <taxon>Dikarya</taxon>
        <taxon>Ascomycota</taxon>
        <taxon>Pezizomycotina</taxon>
        <taxon>Sordariomycetes</taxon>
        <taxon>Hypocreomycetidae</taxon>
        <taxon>Hypocreales</taxon>
        <taxon>Nectriaceae</taxon>
        <taxon>Fusarium</taxon>
        <taxon>Fusarium oxysporum species complex</taxon>
    </lineage>
</organism>
<keyword evidence="2" id="KW-0285">Flavoprotein</keyword>
<protein>
    <recommendedName>
        <fullName evidence="6">Exonuclease domain-containing protein</fullName>
    </recommendedName>
</protein>
<feature type="domain" description="Exonuclease" evidence="6">
    <location>
        <begin position="479"/>
        <end position="645"/>
    </location>
</feature>
<dbReference type="InterPro" id="IPR002938">
    <property type="entry name" value="FAD-bd"/>
</dbReference>
<comment type="caution">
    <text evidence="7">The sequence shown here is derived from an EMBL/GenBank/DDBJ whole genome shotgun (WGS) entry which is preliminary data.</text>
</comment>
<comment type="similarity">
    <text evidence="1">Belongs to the paxM FAD-dependent monooxygenase family.</text>
</comment>
<dbReference type="EMBL" id="MABQ02000006">
    <property type="protein sequence ID" value="PCD33625.1"/>
    <property type="molecule type" value="Genomic_DNA"/>
</dbReference>
<keyword evidence="4" id="KW-0560">Oxidoreductase</keyword>
<gene>
    <name evidence="7" type="ORF">AU210_009845</name>
</gene>
<dbReference type="CDD" id="cd06137">
    <property type="entry name" value="DEDDh_RNase"/>
    <property type="match status" value="1"/>
</dbReference>
<dbReference type="PANTHER" id="PTHR13789:SF316">
    <property type="entry name" value="FAD-BINDING DOMAIN-CONTAINING PROTEIN"/>
    <property type="match status" value="1"/>
</dbReference>
<dbReference type="Gene3D" id="3.30.420.10">
    <property type="entry name" value="Ribonuclease H-like superfamily/Ribonuclease H"/>
    <property type="match status" value="1"/>
</dbReference>
<dbReference type="GO" id="GO:0071949">
    <property type="term" value="F:FAD binding"/>
    <property type="evidence" value="ECO:0007669"/>
    <property type="project" value="InterPro"/>
</dbReference>
<sequence length="649" mass="72956">MSVNLKTNGVAIIGAGLGGTALALALHLQSIPCRIFEARSANSDVLSSGVTLTPNGCRVLDELGILSRLKTRIASDDPDAHPCYRLYRLTLLKEMKAALAERKIPIFYDMKFEKLISDKPEGVVFRVRNGMERAAMVIGSDGIHSTLRRHVTDISPVYTNLLCAYGHIPTESVEWPDQDFAAGCTILGKPGSLLMVPEVADGSDLMTGTQFTYPEADGKGWEALASDPASLSALLLKDYDQWHDTARRAIDELCKRPESILCWPFYAMPKLHSWSSSSGNVIMIGDAAHAMPASSGQGVNQALDAFSLAKILSYEWNDKVWPKVLSAWQSWRQDKIDRIHEMMRATNMMRSSELERSKLLHTESKDRSMKDNMQDVVRGVTYCLPRKKEEVDKGYFANKIPRMRPLKLQLEETPRPVLRCKFHDGKIVNKKWTCCSEHIMGPPCKQEEEHKPEQRTLKEISNRWQYTATPSSTTKDTRKAVVIDCEMGTAASGDCELIRLTLIDYFSCHVLIDKLVWPDVPMSHLNTKWSGVTWKMMHEARNKRKCVLGWRNARSLIWKFVSPETIVIGHGVKSDLTSLRWIHPRVIDTLIVEGDNHGATTGLSLKKLAEERLGRVIQKGRGHDSLEDATATRDLLHWNVVRMVKGTEA</sequence>
<dbReference type="InterPro" id="IPR036397">
    <property type="entry name" value="RNaseH_sf"/>
</dbReference>